<accession>A0A4R2RLD1</accession>
<proteinExistence type="predicted"/>
<keyword evidence="2" id="KW-1185">Reference proteome</keyword>
<sequence length="43" mass="4879">MLQAIERLSDSIRPEGNGELVSITGARQEYFDYLAKKNDLVHT</sequence>
<organism evidence="1 2">
    <name type="scientific">Baia soyae</name>
    <dbReference type="NCBI Taxonomy" id="1544746"/>
    <lineage>
        <taxon>Bacteria</taxon>
        <taxon>Bacillati</taxon>
        <taxon>Bacillota</taxon>
        <taxon>Bacilli</taxon>
        <taxon>Bacillales</taxon>
        <taxon>Thermoactinomycetaceae</taxon>
        <taxon>Baia</taxon>
    </lineage>
</organism>
<dbReference type="Proteomes" id="UP000294746">
    <property type="component" value="Unassembled WGS sequence"/>
</dbReference>
<comment type="caution">
    <text evidence="1">The sequence shown here is derived from an EMBL/GenBank/DDBJ whole genome shotgun (WGS) entry which is preliminary data.</text>
</comment>
<gene>
    <name evidence="1" type="ORF">EDD57_14510</name>
</gene>
<dbReference type="EMBL" id="SLXV01000045">
    <property type="protein sequence ID" value="TCP63933.1"/>
    <property type="molecule type" value="Genomic_DNA"/>
</dbReference>
<dbReference type="RefSeq" id="WP_279388965.1">
    <property type="nucleotide sequence ID" value="NZ_SLXV01000045.1"/>
</dbReference>
<dbReference type="AlphaFoldDB" id="A0A4R2RLD1"/>
<evidence type="ECO:0000313" key="1">
    <source>
        <dbReference type="EMBL" id="TCP63933.1"/>
    </source>
</evidence>
<protein>
    <submittedName>
        <fullName evidence="1">Uncharacterized protein</fullName>
    </submittedName>
</protein>
<reference evidence="1 2" key="1">
    <citation type="submission" date="2019-03" db="EMBL/GenBank/DDBJ databases">
        <title>Genomic Encyclopedia of Type Strains, Phase IV (KMG-IV): sequencing the most valuable type-strain genomes for metagenomic binning, comparative biology and taxonomic classification.</title>
        <authorList>
            <person name="Goeker M."/>
        </authorList>
    </citation>
    <scope>NUCLEOTIDE SEQUENCE [LARGE SCALE GENOMIC DNA]</scope>
    <source>
        <strain evidence="1 2">DSM 46831</strain>
    </source>
</reference>
<evidence type="ECO:0000313" key="2">
    <source>
        <dbReference type="Proteomes" id="UP000294746"/>
    </source>
</evidence>
<name>A0A4R2RLD1_9BACL</name>